<protein>
    <submittedName>
        <fullName evidence="4">Putative lipoprotein YfhM</fullName>
    </submittedName>
</protein>
<dbReference type="InterPro" id="IPR047565">
    <property type="entry name" value="Alpha-macroglob_thiol-ester_cl"/>
</dbReference>
<comment type="similarity">
    <text evidence="1">Belongs to the protease inhibitor I39 (alpha-2-macroglobulin) family. Bacterial alpha-2-macroglobulin subfamily.</text>
</comment>
<dbReference type="KEGG" id="mtai:Mtai_v1c27970"/>
<dbReference type="PANTHER" id="PTHR40094:SF1">
    <property type="entry name" value="UBIQUITIN DOMAIN-CONTAINING PROTEIN"/>
    <property type="match status" value="1"/>
</dbReference>
<dbReference type="InterPro" id="IPR008930">
    <property type="entry name" value="Terpenoid_cyclase/PrenylTrfase"/>
</dbReference>
<dbReference type="Gene3D" id="2.60.40.1930">
    <property type="match status" value="1"/>
</dbReference>
<feature type="domain" description="Alpha-2-macroglobulin bait region" evidence="2">
    <location>
        <begin position="561"/>
        <end position="700"/>
    </location>
</feature>
<dbReference type="SUPFAM" id="SSF48239">
    <property type="entry name" value="Terpenoid cyclases/Protein prenyltransferases"/>
    <property type="match status" value="1"/>
</dbReference>
<evidence type="ECO:0000259" key="2">
    <source>
        <dbReference type="SMART" id="SM01359"/>
    </source>
</evidence>
<dbReference type="SMART" id="SM01360">
    <property type="entry name" value="A2M"/>
    <property type="match status" value="1"/>
</dbReference>
<dbReference type="PANTHER" id="PTHR40094">
    <property type="entry name" value="ALPHA-2-MACROGLOBULIN HOMOLOG"/>
    <property type="match status" value="1"/>
</dbReference>
<dbReference type="RefSeq" id="WP_027888825.1">
    <property type="nucleotide sequence ID" value="NZ_JBHSXZ010000085.1"/>
</dbReference>
<dbReference type="OrthoDB" id="9767116at2"/>
<reference evidence="4 5" key="1">
    <citation type="submission" date="2018-08" db="EMBL/GenBank/DDBJ databases">
        <title>Meiothermus cateniformans JCM 15151 genome sequencing project.</title>
        <authorList>
            <person name="Da Costa M.S."/>
            <person name="Albuquerque L."/>
            <person name="Raposo P."/>
            <person name="Froufe H.J.C."/>
            <person name="Barroso C.S."/>
            <person name="Egas C."/>
        </authorList>
    </citation>
    <scope>NUCLEOTIDE SEQUENCE [LARGE SCALE GENOMIC DNA]</scope>
    <source>
        <strain evidence="4 5">JCM 15151</strain>
    </source>
</reference>
<dbReference type="Pfam" id="PF07703">
    <property type="entry name" value="A2M_BRD"/>
    <property type="match status" value="1"/>
</dbReference>
<dbReference type="SMART" id="SM01419">
    <property type="entry name" value="Thiol-ester_cl"/>
    <property type="match status" value="1"/>
</dbReference>
<name>A0A399E163_9DEIN</name>
<evidence type="ECO:0000256" key="1">
    <source>
        <dbReference type="ARBA" id="ARBA00010556"/>
    </source>
</evidence>
<evidence type="ECO:0000259" key="3">
    <source>
        <dbReference type="SMART" id="SM01360"/>
    </source>
</evidence>
<dbReference type="Pfam" id="PF01835">
    <property type="entry name" value="MG2"/>
    <property type="match status" value="1"/>
</dbReference>
<feature type="domain" description="Alpha-2-macroglobulin" evidence="3">
    <location>
        <begin position="769"/>
        <end position="859"/>
    </location>
</feature>
<dbReference type="EMBL" id="QWKX01000047">
    <property type="protein sequence ID" value="RIH76230.1"/>
    <property type="molecule type" value="Genomic_DNA"/>
</dbReference>
<dbReference type="Pfam" id="PF00207">
    <property type="entry name" value="A2M"/>
    <property type="match status" value="1"/>
</dbReference>
<dbReference type="InterPro" id="IPR011626">
    <property type="entry name" value="Alpha-macroglobulin_TED"/>
</dbReference>
<comment type="caution">
    <text evidence="4">The sequence shown here is derived from an EMBL/GenBank/DDBJ whole genome shotgun (WGS) entry which is preliminary data.</text>
</comment>
<dbReference type="InterPro" id="IPR001599">
    <property type="entry name" value="Macroglobln_a2"/>
</dbReference>
<evidence type="ECO:0000313" key="4">
    <source>
        <dbReference type="EMBL" id="RIH76230.1"/>
    </source>
</evidence>
<dbReference type="InterPro" id="IPR011625">
    <property type="entry name" value="A2M_N_BRD"/>
</dbReference>
<dbReference type="InterPro" id="IPR041246">
    <property type="entry name" value="Bact_MG10"/>
</dbReference>
<gene>
    <name evidence="4" type="primary">yfhM</name>
    <name evidence="4" type="ORF">Mcate_01846</name>
</gene>
<dbReference type="Gene3D" id="2.20.130.20">
    <property type="match status" value="1"/>
</dbReference>
<dbReference type="Pfam" id="PF07678">
    <property type="entry name" value="TED_complement"/>
    <property type="match status" value="1"/>
</dbReference>
<dbReference type="GO" id="GO:0004866">
    <property type="term" value="F:endopeptidase inhibitor activity"/>
    <property type="evidence" value="ECO:0007669"/>
    <property type="project" value="InterPro"/>
</dbReference>
<dbReference type="GO" id="GO:0005615">
    <property type="term" value="C:extracellular space"/>
    <property type="evidence" value="ECO:0007669"/>
    <property type="project" value="InterPro"/>
</dbReference>
<dbReference type="InterPro" id="IPR051802">
    <property type="entry name" value="YfhM-like"/>
</dbReference>
<proteinExistence type="inferred from homology"/>
<dbReference type="Proteomes" id="UP000266089">
    <property type="component" value="Unassembled WGS sequence"/>
</dbReference>
<evidence type="ECO:0000313" key="5">
    <source>
        <dbReference type="Proteomes" id="UP000266089"/>
    </source>
</evidence>
<dbReference type="InterPro" id="IPR002890">
    <property type="entry name" value="MG2"/>
</dbReference>
<dbReference type="Gene3D" id="1.50.10.20">
    <property type="match status" value="1"/>
</dbReference>
<sequence length="1491" mass="165289">MKRFGRAGFGIFGLLFLSLIPGSAQRPEPQLYGGGTYSPTQPVRLEYYLPGGGRSQIRLLRIRNPEKVVELGGPRGFQRTGELDLSPVRTVPVFGTQNRPYGEVSLGRLPEGLYLAQMGTPRPTSATLVLVTNLGLVVKSDPQRILAYTASLDSGQPRTAQIFVSKDRRIVQQGRAEGGLALLQSNLPDTSNLFVAARSGSSWAFSSAYWQRWNLEKNRLYLVTDRPVYRPGQTVFFKGTARSTSGLRPIAHQPVELVVRDFDDNEVFSGRFTTEAYGSFSGQFRLGLDVRLGGYTLVARLQGEEHIGEFEVQEFVKPEYRVEVTPAKPVAVQGEKARFVVKGEYLFGGPVAGGKVSYALIQRPYYRFAYASSYGFYENYEYEDIYEGRIIERGEGRLNAQGELVLEVPLQPLGEDYRLTLEAGVTDEAGREISGTGFLTAYRAGVVLNIRTDRYAYQTQETLSVTVQAEDLEGNPVALPFSLSANRVYWVRGRGEQQERTVRLQGRTDARGQARLQLRLPKQGSYTLVVEARDRAGRATQAQEGVWVSDGSYWFWDYKSLKITPDKPQYRVGETARFVVQSPVADGWALVNLEGPGLRKPEIVRFRGSTFTYELKLTPEMAPNGYLAVTVLGGGEYYSEVAGFLLPPTEKFLNVTVASDKTTYKPGETALFRLKVTDASGRAVKSQVTLGLVDEAIYLVRPEKTPDIRAFFWGLKSNLVGTQTAGGFYFGNVAPAPAVAGRAPMDRAVFGQAKESLAAPKVREDFRDTLLWLPAVETDERGEATVEARFPDNLTQWRLTARAISLADTVGQATQTVTTTLPVIARLSTPRFLVRGDEATLRVIGQNNLGENQEGQLRLVPSGLELLTPPTTPVRLPAGGRTATSYRVQARQSGSATLEASALTPAASDALRTRLPILPRGLKQELGWAGQSGDRWAFSLPPTTDPGQMRGRLYLTPSLAAAVTPALSYLAGYPYGCSEQTMSRFLPSVLARQAGNFAQLPEELAQNLDDFVAAGLKRLYDFQHEDGGWGFWQHDDSSLYISSYVLTGLLQAQEAGYRVREDVLKRGVAYLLKTLNRPDAHTYAADAVAYAAYAFALAGPAYMPKERSAVGTDFARAPGGLQRSNQPHLTRTANQQTPPLDFSYLQDYLRRPDLTPYGHALAVLAYHHNGNRALAERTLEGLLARLTERERTAYWEVRAPRWAWNDDRIEATARGLEALARLRPNHPAVPKIVNWLMQERRGARWVSTKDTAAVVIAALALAKATGEQPGEQEVQVRVNGQTQTLKVPARGAELALEGLKVGENEVQVTGQNGLYISGSVSYFEEKEYLRPESRGLRVARTYHKLTPRYDARTERFVYEQSPLTGPVKAGELVLVTLTVRPEQGALRYVVVEEPTPAGLVVVENDDSFRIAGVRSRFGDDYYGWNYWFDGREIRDRQVEFFFSYLSGPVTFTYLLRAETPGRFTALPTLAWMMYEPEVRGVGTARTLQVSE</sequence>
<keyword evidence="4" id="KW-0449">Lipoprotein</keyword>
<dbReference type="SMART" id="SM01359">
    <property type="entry name" value="A2M_N_2"/>
    <property type="match status" value="1"/>
</dbReference>
<organism evidence="4 5">
    <name type="scientific">Meiothermus taiwanensis</name>
    <dbReference type="NCBI Taxonomy" id="172827"/>
    <lineage>
        <taxon>Bacteria</taxon>
        <taxon>Thermotogati</taxon>
        <taxon>Deinococcota</taxon>
        <taxon>Deinococci</taxon>
        <taxon>Thermales</taxon>
        <taxon>Thermaceae</taxon>
        <taxon>Meiothermus</taxon>
    </lineage>
</organism>
<dbReference type="Pfam" id="PF17973">
    <property type="entry name" value="bMG10"/>
    <property type="match status" value="1"/>
</dbReference>
<dbReference type="CDD" id="cd02891">
    <property type="entry name" value="A2M_like"/>
    <property type="match status" value="1"/>
</dbReference>
<accession>A0A399E163</accession>